<evidence type="ECO:0000256" key="4">
    <source>
        <dbReference type="ARBA" id="ARBA00022989"/>
    </source>
</evidence>
<feature type="domain" description="MacB-like periplasmic core" evidence="8">
    <location>
        <begin position="20"/>
        <end position="271"/>
    </location>
</feature>
<dbReference type="Proteomes" id="UP000237662">
    <property type="component" value="Unassembled WGS sequence"/>
</dbReference>
<accession>A0A2S6I748</accession>
<name>A0A2S6I748_9BACT</name>
<gene>
    <name evidence="9" type="ORF">CLV84_0217</name>
</gene>
<dbReference type="Pfam" id="PF02687">
    <property type="entry name" value="FtsX"/>
    <property type="match status" value="1"/>
</dbReference>
<dbReference type="GO" id="GO:0005886">
    <property type="term" value="C:plasma membrane"/>
    <property type="evidence" value="ECO:0007669"/>
    <property type="project" value="UniProtKB-SubCell"/>
</dbReference>
<dbReference type="AlphaFoldDB" id="A0A2S6I748"/>
<feature type="transmembrane region" description="Helical" evidence="6">
    <location>
        <begin position="21"/>
        <end position="41"/>
    </location>
</feature>
<dbReference type="RefSeq" id="WP_104417894.1">
    <property type="nucleotide sequence ID" value="NZ_PTJC01000005.1"/>
</dbReference>
<proteinExistence type="predicted"/>
<dbReference type="GO" id="GO:0022857">
    <property type="term" value="F:transmembrane transporter activity"/>
    <property type="evidence" value="ECO:0007669"/>
    <property type="project" value="TreeGrafter"/>
</dbReference>
<evidence type="ECO:0000256" key="3">
    <source>
        <dbReference type="ARBA" id="ARBA00022692"/>
    </source>
</evidence>
<keyword evidence="3 6" id="KW-0812">Transmembrane</keyword>
<evidence type="ECO:0000256" key="1">
    <source>
        <dbReference type="ARBA" id="ARBA00004651"/>
    </source>
</evidence>
<evidence type="ECO:0000259" key="7">
    <source>
        <dbReference type="Pfam" id="PF02687"/>
    </source>
</evidence>
<dbReference type="InterPro" id="IPR025857">
    <property type="entry name" value="MacB_PCD"/>
</dbReference>
<feature type="transmembrane region" description="Helical" evidence="6">
    <location>
        <begin position="363"/>
        <end position="390"/>
    </location>
</feature>
<dbReference type="PANTHER" id="PTHR30572">
    <property type="entry name" value="MEMBRANE COMPONENT OF TRANSPORTER-RELATED"/>
    <property type="match status" value="1"/>
</dbReference>
<reference evidence="9 10" key="1">
    <citation type="submission" date="2018-02" db="EMBL/GenBank/DDBJ databases">
        <title>Genomic Encyclopedia of Archaeal and Bacterial Type Strains, Phase II (KMG-II): from individual species to whole genera.</title>
        <authorList>
            <person name="Goeker M."/>
        </authorList>
    </citation>
    <scope>NUCLEOTIDE SEQUENCE [LARGE SCALE GENOMIC DNA]</scope>
    <source>
        <strain evidence="9 10">DSM 29526</strain>
    </source>
</reference>
<dbReference type="PANTHER" id="PTHR30572:SF18">
    <property type="entry name" value="ABC-TYPE MACROLIDE FAMILY EXPORT SYSTEM PERMEASE COMPONENT 2"/>
    <property type="match status" value="1"/>
</dbReference>
<evidence type="ECO:0000259" key="8">
    <source>
        <dbReference type="Pfam" id="PF12704"/>
    </source>
</evidence>
<dbReference type="InterPro" id="IPR050250">
    <property type="entry name" value="Macrolide_Exporter_MacB"/>
</dbReference>
<protein>
    <submittedName>
        <fullName evidence="9">Putative ABC transport system permease protein</fullName>
    </submittedName>
</protein>
<feature type="transmembrane region" description="Helical" evidence="6">
    <location>
        <begin position="314"/>
        <end position="338"/>
    </location>
</feature>
<feature type="transmembrane region" description="Helical" evidence="6">
    <location>
        <begin position="410"/>
        <end position="431"/>
    </location>
</feature>
<comment type="subcellular location">
    <subcellularLocation>
        <location evidence="1">Cell membrane</location>
        <topology evidence="1">Multi-pass membrane protein</topology>
    </subcellularLocation>
</comment>
<evidence type="ECO:0000313" key="9">
    <source>
        <dbReference type="EMBL" id="PPK87279.1"/>
    </source>
</evidence>
<evidence type="ECO:0000256" key="5">
    <source>
        <dbReference type="ARBA" id="ARBA00023136"/>
    </source>
</evidence>
<feature type="domain" description="ABC3 transporter permease C-terminal" evidence="7">
    <location>
        <begin position="322"/>
        <end position="437"/>
    </location>
</feature>
<keyword evidence="4 6" id="KW-1133">Transmembrane helix</keyword>
<dbReference type="Pfam" id="PF12704">
    <property type="entry name" value="MacB_PCD"/>
    <property type="match status" value="1"/>
</dbReference>
<evidence type="ECO:0000313" key="10">
    <source>
        <dbReference type="Proteomes" id="UP000237662"/>
    </source>
</evidence>
<dbReference type="EMBL" id="PTJC01000005">
    <property type="protein sequence ID" value="PPK87279.1"/>
    <property type="molecule type" value="Genomic_DNA"/>
</dbReference>
<keyword evidence="2" id="KW-1003">Cell membrane</keyword>
<sequence>MIKNYLTLALKVLRRKPFYTFISLFGISFTLMILMLITSMGDALFGANRPMSDVNRMVFLPMLERYTEFYDTLYAVDTIVMDDGTLRYDSTETLEPNGSMNNSNGQMSFSFLDKNLRGLSDVESYTFVSNSSFTDAYLDGRKVTMSTSYVDASYWEVFDFRFLHGLPFGVDDVAEANKVAVITERIADSYFGEMNPGIIGREMILGNETFRVVGIVERPLKDDDTIAGDIFLPLTTIDARQYANTETYGPFQAVFKATSAAKRESIKQQLTFLAENFVIPPDADYEHIRLYAGTATENFAANLMQESDASKAKLLLFVPLITLLVLFLALPLINLINLNVSRVFERKSEIAVRKAFGAESRDILYQFIFENLVLTFIGGFIGLVLAYLIIQYVNANDLIGIVRLSFSGKIFFYFILVILLFGLLSGILPAYRMSRTTIATALR</sequence>
<dbReference type="InterPro" id="IPR003838">
    <property type="entry name" value="ABC3_permease_C"/>
</dbReference>
<dbReference type="OrthoDB" id="8740261at2"/>
<evidence type="ECO:0000256" key="2">
    <source>
        <dbReference type="ARBA" id="ARBA00022475"/>
    </source>
</evidence>
<organism evidence="9 10">
    <name type="scientific">Neolewinella xylanilytica</name>
    <dbReference type="NCBI Taxonomy" id="1514080"/>
    <lineage>
        <taxon>Bacteria</taxon>
        <taxon>Pseudomonadati</taxon>
        <taxon>Bacteroidota</taxon>
        <taxon>Saprospiria</taxon>
        <taxon>Saprospirales</taxon>
        <taxon>Lewinellaceae</taxon>
        <taxon>Neolewinella</taxon>
    </lineage>
</organism>
<keyword evidence="5 6" id="KW-0472">Membrane</keyword>
<keyword evidence="10" id="KW-1185">Reference proteome</keyword>
<comment type="caution">
    <text evidence="9">The sequence shown here is derived from an EMBL/GenBank/DDBJ whole genome shotgun (WGS) entry which is preliminary data.</text>
</comment>
<evidence type="ECO:0000256" key="6">
    <source>
        <dbReference type="SAM" id="Phobius"/>
    </source>
</evidence>